<dbReference type="Gene3D" id="1.10.238.20">
    <property type="entry name" value="Pheromone/general odorant binding protein domain"/>
    <property type="match status" value="1"/>
</dbReference>
<organism evidence="2 3">
    <name type="scientific">Photinus pyralis</name>
    <name type="common">Common eastern firefly</name>
    <name type="synonym">Lampyris pyralis</name>
    <dbReference type="NCBI Taxonomy" id="7054"/>
    <lineage>
        <taxon>Eukaryota</taxon>
        <taxon>Metazoa</taxon>
        <taxon>Ecdysozoa</taxon>
        <taxon>Arthropoda</taxon>
        <taxon>Hexapoda</taxon>
        <taxon>Insecta</taxon>
        <taxon>Pterygota</taxon>
        <taxon>Neoptera</taxon>
        <taxon>Endopterygota</taxon>
        <taxon>Coleoptera</taxon>
        <taxon>Polyphaga</taxon>
        <taxon>Elateriformia</taxon>
        <taxon>Elateroidea</taxon>
        <taxon>Lampyridae</taxon>
        <taxon>Lampyrinae</taxon>
        <taxon>Photinus</taxon>
    </lineage>
</organism>
<dbReference type="EMBL" id="VVIM01000010">
    <property type="protein sequence ID" value="KAB0792800.1"/>
    <property type="molecule type" value="Genomic_DNA"/>
</dbReference>
<dbReference type="Pfam" id="PF01395">
    <property type="entry name" value="PBP_GOBP"/>
    <property type="match status" value="1"/>
</dbReference>
<name>A0A5N4A646_PHOPY</name>
<evidence type="ECO:0000313" key="3">
    <source>
        <dbReference type="Proteomes" id="UP000327044"/>
    </source>
</evidence>
<dbReference type="CDD" id="cd23992">
    <property type="entry name" value="PBP_GOBP"/>
    <property type="match status" value="1"/>
</dbReference>
<gene>
    <name evidence="2" type="ORF">PPYR_14759</name>
</gene>
<feature type="signal peptide" evidence="1">
    <location>
        <begin position="1"/>
        <end position="17"/>
    </location>
</feature>
<keyword evidence="3" id="KW-1185">Reference proteome</keyword>
<sequence length="133" mass="14867">MKLELIALVVGLHLVVSQTTEQELTSKWPTISTCICNTTVKADQVYQWINKKTLFNNAEFKCYLRCEAQRTEVMSSTTGVVSVTGLVKAYPATTQAKAQACINLSASVTNRCQKMYDILTCILVYPACDDIFW</sequence>
<accession>A0A5N4A646</accession>
<dbReference type="Proteomes" id="UP000327044">
    <property type="component" value="Unassembled WGS sequence"/>
</dbReference>
<dbReference type="InterPro" id="IPR006170">
    <property type="entry name" value="PBP/GOBP"/>
</dbReference>
<evidence type="ECO:0000313" key="2">
    <source>
        <dbReference type="EMBL" id="KAB0792800.1"/>
    </source>
</evidence>
<reference evidence="2 3" key="1">
    <citation type="journal article" date="2018" name="Elife">
        <title>Firefly genomes illuminate parallel origins of bioluminescence in beetles.</title>
        <authorList>
            <person name="Fallon T.R."/>
            <person name="Lower S.E."/>
            <person name="Chang C.H."/>
            <person name="Bessho-Uehara M."/>
            <person name="Martin G.J."/>
            <person name="Bewick A.J."/>
            <person name="Behringer M."/>
            <person name="Debat H.J."/>
            <person name="Wong I."/>
            <person name="Day J.C."/>
            <person name="Suvorov A."/>
            <person name="Silva C.J."/>
            <person name="Stanger-Hall K.F."/>
            <person name="Hall D.W."/>
            <person name="Schmitz R.J."/>
            <person name="Nelson D.R."/>
            <person name="Lewis S.M."/>
            <person name="Shigenobu S."/>
            <person name="Bybee S.M."/>
            <person name="Larracuente A.M."/>
            <person name="Oba Y."/>
            <person name="Weng J.K."/>
        </authorList>
    </citation>
    <scope>NUCLEOTIDE SEQUENCE [LARGE SCALE GENOMIC DNA]</scope>
    <source>
        <strain evidence="2">1611_PpyrPB1</strain>
        <tissue evidence="2">Whole body</tissue>
    </source>
</reference>
<dbReference type="InParanoid" id="A0A5N4A646"/>
<evidence type="ECO:0000256" key="1">
    <source>
        <dbReference type="SAM" id="SignalP"/>
    </source>
</evidence>
<dbReference type="InterPro" id="IPR036728">
    <property type="entry name" value="PBP_GOBP_sf"/>
</dbReference>
<dbReference type="SUPFAM" id="SSF47565">
    <property type="entry name" value="Insect pheromone/odorant-binding proteins"/>
    <property type="match status" value="1"/>
</dbReference>
<dbReference type="OrthoDB" id="6758797at2759"/>
<comment type="caution">
    <text evidence="2">The sequence shown here is derived from an EMBL/GenBank/DDBJ whole genome shotgun (WGS) entry which is preliminary data.</text>
</comment>
<proteinExistence type="predicted"/>
<dbReference type="AlphaFoldDB" id="A0A5N4A646"/>
<keyword evidence="1" id="KW-0732">Signal</keyword>
<feature type="chain" id="PRO_5024397994" evidence="1">
    <location>
        <begin position="18"/>
        <end position="133"/>
    </location>
</feature>
<protein>
    <submittedName>
        <fullName evidence="2">Uncharacterized protein</fullName>
    </submittedName>
</protein>
<dbReference type="GO" id="GO:0005549">
    <property type="term" value="F:odorant binding"/>
    <property type="evidence" value="ECO:0007669"/>
    <property type="project" value="InterPro"/>
</dbReference>